<evidence type="ECO:0000313" key="1">
    <source>
        <dbReference type="EMBL" id="KHG30521.1"/>
    </source>
</evidence>
<accession>A0A0B0Q3C1</accession>
<evidence type="ECO:0000313" key="2">
    <source>
        <dbReference type="Proteomes" id="UP000032142"/>
    </source>
</evidence>
<keyword evidence="2" id="KW-1185">Reference proteome</keyword>
<dbReference type="EMBL" id="KN457593">
    <property type="protein sequence ID" value="KHG30521.1"/>
    <property type="molecule type" value="Genomic_DNA"/>
</dbReference>
<dbReference type="AlphaFoldDB" id="A0A0B0Q3C1"/>
<name>A0A0B0Q3C1_GOSAR</name>
<sequence>MIIIHFHHKLTLKSSFQKLLIISFKYIPVPHSNNFILILIFVVPNEPFEIIISNTRETLHTRCHISINGPAHISCQIRCSYSVLLTQVFK</sequence>
<dbReference type="Proteomes" id="UP000032142">
    <property type="component" value="Unassembled WGS sequence"/>
</dbReference>
<proteinExistence type="predicted"/>
<gene>
    <name evidence="1" type="ORF">F383_16182</name>
</gene>
<organism evidence="1 2">
    <name type="scientific">Gossypium arboreum</name>
    <name type="common">Tree cotton</name>
    <name type="synonym">Gossypium nanking</name>
    <dbReference type="NCBI Taxonomy" id="29729"/>
    <lineage>
        <taxon>Eukaryota</taxon>
        <taxon>Viridiplantae</taxon>
        <taxon>Streptophyta</taxon>
        <taxon>Embryophyta</taxon>
        <taxon>Tracheophyta</taxon>
        <taxon>Spermatophyta</taxon>
        <taxon>Magnoliopsida</taxon>
        <taxon>eudicotyledons</taxon>
        <taxon>Gunneridae</taxon>
        <taxon>Pentapetalae</taxon>
        <taxon>rosids</taxon>
        <taxon>malvids</taxon>
        <taxon>Malvales</taxon>
        <taxon>Malvaceae</taxon>
        <taxon>Malvoideae</taxon>
        <taxon>Gossypium</taxon>
    </lineage>
</organism>
<protein>
    <submittedName>
        <fullName evidence="1">Uncharacterized protein</fullName>
    </submittedName>
</protein>
<reference evidence="2" key="1">
    <citation type="submission" date="2014-09" db="EMBL/GenBank/DDBJ databases">
        <authorList>
            <person name="Mudge J."/>
            <person name="Ramaraj T."/>
            <person name="Lindquist I.E."/>
            <person name="Bharti A.K."/>
            <person name="Sundararajan A."/>
            <person name="Cameron C.T."/>
            <person name="Woodward J.E."/>
            <person name="May G.D."/>
            <person name="Brubaker C."/>
            <person name="Broadhvest J."/>
            <person name="Wilkins T.A."/>
        </authorList>
    </citation>
    <scope>NUCLEOTIDE SEQUENCE</scope>
    <source>
        <strain evidence="2">cv. AKA8401</strain>
    </source>
</reference>